<dbReference type="InterPro" id="IPR058306">
    <property type="entry name" value="DUF7993"/>
</dbReference>
<dbReference type="GeneID" id="70686071"/>
<dbReference type="Pfam" id="PF25956">
    <property type="entry name" value="DUF7993"/>
    <property type="match status" value="1"/>
</dbReference>
<dbReference type="EMBL" id="CP064786">
    <property type="protein sequence ID" value="QSG03886.1"/>
    <property type="molecule type" value="Genomic_DNA"/>
</dbReference>
<dbReference type="AlphaFoldDB" id="A0A897N0K7"/>
<proteinExistence type="predicted"/>
<name>A0A897N0K7_9EURY</name>
<protein>
    <recommendedName>
        <fullName evidence="1">DUF7993 domain-containing protein</fullName>
    </recommendedName>
</protein>
<feature type="domain" description="DUF7993" evidence="1">
    <location>
        <begin position="1"/>
        <end position="144"/>
    </location>
</feature>
<organism evidence="2 3">
    <name type="scientific">Natranaeroarchaeum sulfidigenes</name>
    <dbReference type="NCBI Taxonomy" id="2784880"/>
    <lineage>
        <taxon>Archaea</taxon>
        <taxon>Methanobacteriati</taxon>
        <taxon>Methanobacteriota</taxon>
        <taxon>Stenosarchaea group</taxon>
        <taxon>Halobacteria</taxon>
        <taxon>Halobacteriales</taxon>
        <taxon>Natronoarchaeaceae</taxon>
        <taxon>Natranaeroarchaeum</taxon>
    </lineage>
</organism>
<evidence type="ECO:0000313" key="3">
    <source>
        <dbReference type="Proteomes" id="UP000663586"/>
    </source>
</evidence>
<reference evidence="2" key="1">
    <citation type="submission" date="2020-11" db="EMBL/GenBank/DDBJ databases">
        <title>Carbohydrate-dependent, anaerobic sulfur respiration: A novel catabolism in halophilic archaea.</title>
        <authorList>
            <person name="Sorokin D.Y."/>
            <person name="Messina E."/>
            <person name="Smedile F."/>
            <person name="La Cono V."/>
            <person name="Hallsworth J.E."/>
            <person name="Yakimov M.M."/>
        </authorList>
    </citation>
    <scope>NUCLEOTIDE SEQUENCE</scope>
    <source>
        <strain evidence="2">AArc-S</strain>
    </source>
</reference>
<accession>A0A897N0K7</accession>
<dbReference type="Proteomes" id="UP000663586">
    <property type="component" value="Chromosome"/>
</dbReference>
<evidence type="ECO:0000313" key="2">
    <source>
        <dbReference type="EMBL" id="QSG03886.1"/>
    </source>
</evidence>
<sequence>MVEERVTDGVRIAQLLSSEIDGRVDGALARLSVTNPDRTVSGTTEGERAYDIEWTEEPIEDPDDARRQGDVEGGRQVAQVFVHDDRVRIELSAAQEVAAERAKAEGLRVRPKAIHPPKTLVFVESGAETKRGAAVLDAVSDALTE</sequence>
<keyword evidence="3" id="KW-1185">Reference proteome</keyword>
<dbReference type="KEGG" id="hara:AArcS_2690"/>
<gene>
    <name evidence="2" type="ORF">AArcS_2690</name>
</gene>
<evidence type="ECO:0000259" key="1">
    <source>
        <dbReference type="Pfam" id="PF25956"/>
    </source>
</evidence>
<dbReference type="RefSeq" id="WP_238477925.1">
    <property type="nucleotide sequence ID" value="NZ_CP064786.1"/>
</dbReference>